<evidence type="ECO:0000256" key="2">
    <source>
        <dbReference type="ARBA" id="ARBA00022475"/>
    </source>
</evidence>
<dbReference type="EMBL" id="CP054929">
    <property type="protein sequence ID" value="QKW49873.1"/>
    <property type="molecule type" value="Genomic_DNA"/>
</dbReference>
<dbReference type="Proteomes" id="UP000509303">
    <property type="component" value="Chromosome"/>
</dbReference>
<dbReference type="AlphaFoldDB" id="A0A7H8N677"/>
<evidence type="ECO:0000313" key="10">
    <source>
        <dbReference type="Proteomes" id="UP000509303"/>
    </source>
</evidence>
<evidence type="ECO:0000313" key="9">
    <source>
        <dbReference type="EMBL" id="QKW49873.1"/>
    </source>
</evidence>
<evidence type="ECO:0000256" key="7">
    <source>
        <dbReference type="SAM" id="Phobius"/>
    </source>
</evidence>
<feature type="domain" description="ABC3 transporter permease C-terminal" evidence="8">
    <location>
        <begin position="269"/>
        <end position="390"/>
    </location>
</feature>
<name>A0A7H8N677_9ACTN</name>
<evidence type="ECO:0000256" key="4">
    <source>
        <dbReference type="ARBA" id="ARBA00022989"/>
    </source>
</evidence>
<feature type="transmembrane region" description="Helical" evidence="7">
    <location>
        <begin position="406"/>
        <end position="427"/>
    </location>
</feature>
<feature type="transmembrane region" description="Helical" evidence="7">
    <location>
        <begin position="489"/>
        <end position="509"/>
    </location>
</feature>
<feature type="transmembrane region" description="Helical" evidence="7">
    <location>
        <begin position="807"/>
        <end position="827"/>
    </location>
</feature>
<protein>
    <submittedName>
        <fullName evidence="9">ABC transporter permease</fullName>
    </submittedName>
</protein>
<keyword evidence="3 7" id="KW-0812">Transmembrane</keyword>
<evidence type="ECO:0000256" key="3">
    <source>
        <dbReference type="ARBA" id="ARBA00022692"/>
    </source>
</evidence>
<dbReference type="GO" id="GO:0022857">
    <property type="term" value="F:transmembrane transporter activity"/>
    <property type="evidence" value="ECO:0007669"/>
    <property type="project" value="TreeGrafter"/>
</dbReference>
<accession>A0A7H8N677</accession>
<proteinExistence type="inferred from homology"/>
<dbReference type="GO" id="GO:0005886">
    <property type="term" value="C:plasma membrane"/>
    <property type="evidence" value="ECO:0007669"/>
    <property type="project" value="UniProtKB-SubCell"/>
</dbReference>
<feature type="transmembrane region" description="Helical" evidence="7">
    <location>
        <begin position="360"/>
        <end position="382"/>
    </location>
</feature>
<reference evidence="9 10" key="1">
    <citation type="submission" date="2020-06" db="EMBL/GenBank/DDBJ databases">
        <title>Genome mining for natural products.</title>
        <authorList>
            <person name="Zhang B."/>
            <person name="Shi J."/>
            <person name="Ge H."/>
        </authorList>
    </citation>
    <scope>NUCLEOTIDE SEQUENCE [LARGE SCALE GENOMIC DNA]</scope>
    <source>
        <strain evidence="9 10">NA00687</strain>
    </source>
</reference>
<keyword evidence="2" id="KW-1003">Cell membrane</keyword>
<evidence type="ECO:0000256" key="1">
    <source>
        <dbReference type="ARBA" id="ARBA00004651"/>
    </source>
</evidence>
<sequence length="843" mass="85935">MSRRSLTNGLARAAVRFKPAAFAGTFVALMMAAFIVSACGILLESGVRASAPPQRYADVPVVAAADQHARLTDGGDDGSELVPDAARLDAALVSEIAAAPGVATAIPDVSYSLRTSTGAVTAHGWGSTAFTGGDLAQGAAPRTAHQVVLDQATARAQRATVGDHVTLTAADGAHRFEVSGIAKPATRAALRAPTAWLTDQRAVELSGHPGKIDAVAVLAAPGTTTGDLADQVRRAVEGKAKVHTGDGRGGVEEPGIAEAKELLTGLGGSFGGVATMVAVFTAAGTVALCVGQRSREFALLRAIGATPRQLRRSIATEALLIAPIAGAVGCLPGIALAHWWFDQLQDKGAIPEPVRLHVSWIPLVSAVGAGVLAAVLAGLLAARRPARIKPGQALSEAAVERFRPGVIRTVLGAGALVGGIVLARVAAEESGDDAANLALGLVMLFMLSVSLLGPIIARLCAWLIGLPLRAGGAPAGLAAANTGANSRRLASAITPIVLAMAFSSTLVFLHTSEDHARDDQRRAGIVADHIVTDPDGLPADTAARAARTPGVRTAVGLLRAGVLVPTGSGETRMLTSAAAQGVSGTGDALRTVQDLDVRAGDQSAIGRPDTVAVDALLADSADAEVGDRLQIVLPDGSTAKPKVVAVYGRGLGVAQLTLPRAALAPHVTAAYDTDVFVQRTPGSDPDRVAAALAPLGTVTDRDGYAEAQDKDREINVWANTTMAAVLGGFAAVAAANTLVMTVLDRRRELSTLRLIGSTRRQVLGMIRWEALLVGVAGVAIGTAIALITLNPMTRGITGTSPYIPPGLYAAFAGAALLIGLLSSTLPARLALRRTSMVGAGEKQ</sequence>
<feature type="transmembrane region" description="Helical" evidence="7">
    <location>
        <begin position="764"/>
        <end position="787"/>
    </location>
</feature>
<dbReference type="PANTHER" id="PTHR30572:SF4">
    <property type="entry name" value="ABC TRANSPORTER PERMEASE YTRF"/>
    <property type="match status" value="1"/>
</dbReference>
<evidence type="ECO:0000256" key="5">
    <source>
        <dbReference type="ARBA" id="ARBA00023136"/>
    </source>
</evidence>
<feature type="transmembrane region" description="Helical" evidence="7">
    <location>
        <begin position="439"/>
        <end position="468"/>
    </location>
</feature>
<evidence type="ECO:0000256" key="6">
    <source>
        <dbReference type="ARBA" id="ARBA00038076"/>
    </source>
</evidence>
<feature type="transmembrane region" description="Helical" evidence="7">
    <location>
        <begin position="270"/>
        <end position="291"/>
    </location>
</feature>
<feature type="domain" description="ABC3 transporter permease C-terminal" evidence="8">
    <location>
        <begin position="723"/>
        <end position="833"/>
    </location>
</feature>
<comment type="subcellular location">
    <subcellularLocation>
        <location evidence="1">Cell membrane</location>
        <topology evidence="1">Multi-pass membrane protein</topology>
    </subcellularLocation>
</comment>
<feature type="transmembrane region" description="Helical" evidence="7">
    <location>
        <begin position="21"/>
        <end position="43"/>
    </location>
</feature>
<feature type="transmembrane region" description="Helical" evidence="7">
    <location>
        <begin position="722"/>
        <end position="743"/>
    </location>
</feature>
<dbReference type="PANTHER" id="PTHR30572">
    <property type="entry name" value="MEMBRANE COMPONENT OF TRANSPORTER-RELATED"/>
    <property type="match status" value="1"/>
</dbReference>
<evidence type="ECO:0000259" key="8">
    <source>
        <dbReference type="Pfam" id="PF02687"/>
    </source>
</evidence>
<gene>
    <name evidence="9" type="ORF">HUT08_10330</name>
</gene>
<dbReference type="InterPro" id="IPR003838">
    <property type="entry name" value="ABC3_permease_C"/>
</dbReference>
<keyword evidence="4 7" id="KW-1133">Transmembrane helix</keyword>
<feature type="transmembrane region" description="Helical" evidence="7">
    <location>
        <begin position="318"/>
        <end position="340"/>
    </location>
</feature>
<organism evidence="9 10">
    <name type="scientific">Streptomyces buecherae</name>
    <dbReference type="NCBI Taxonomy" id="2763006"/>
    <lineage>
        <taxon>Bacteria</taxon>
        <taxon>Bacillati</taxon>
        <taxon>Actinomycetota</taxon>
        <taxon>Actinomycetes</taxon>
        <taxon>Kitasatosporales</taxon>
        <taxon>Streptomycetaceae</taxon>
        <taxon>Streptomyces</taxon>
    </lineage>
</organism>
<keyword evidence="10" id="KW-1185">Reference proteome</keyword>
<dbReference type="Pfam" id="PF02687">
    <property type="entry name" value="FtsX"/>
    <property type="match status" value="2"/>
</dbReference>
<dbReference type="InterPro" id="IPR050250">
    <property type="entry name" value="Macrolide_Exporter_MacB"/>
</dbReference>
<dbReference type="RefSeq" id="WP_176161608.1">
    <property type="nucleotide sequence ID" value="NZ_CP054929.1"/>
</dbReference>
<keyword evidence="5 7" id="KW-0472">Membrane</keyword>
<comment type="similarity">
    <text evidence="6">Belongs to the ABC-4 integral membrane protein family.</text>
</comment>